<evidence type="ECO:0000313" key="2">
    <source>
        <dbReference type="EMBL" id="OXU25636.1"/>
    </source>
</evidence>
<dbReference type="AlphaFoldDB" id="A0A232F480"/>
<dbReference type="EMBL" id="NNAY01000980">
    <property type="protein sequence ID" value="OXU25636.1"/>
    <property type="molecule type" value="Genomic_DNA"/>
</dbReference>
<organism evidence="2 3">
    <name type="scientific">Trichomalopsis sarcophagae</name>
    <dbReference type="NCBI Taxonomy" id="543379"/>
    <lineage>
        <taxon>Eukaryota</taxon>
        <taxon>Metazoa</taxon>
        <taxon>Ecdysozoa</taxon>
        <taxon>Arthropoda</taxon>
        <taxon>Hexapoda</taxon>
        <taxon>Insecta</taxon>
        <taxon>Pterygota</taxon>
        <taxon>Neoptera</taxon>
        <taxon>Endopterygota</taxon>
        <taxon>Hymenoptera</taxon>
        <taxon>Apocrita</taxon>
        <taxon>Proctotrupomorpha</taxon>
        <taxon>Chalcidoidea</taxon>
        <taxon>Pteromalidae</taxon>
        <taxon>Pteromalinae</taxon>
        <taxon>Trichomalopsis</taxon>
    </lineage>
</organism>
<accession>A0A232F480</accession>
<gene>
    <name evidence="2" type="ORF">TSAR_016012</name>
</gene>
<protein>
    <submittedName>
        <fullName evidence="2">Uncharacterized protein</fullName>
    </submittedName>
</protein>
<keyword evidence="3" id="KW-1185">Reference proteome</keyword>
<evidence type="ECO:0000256" key="1">
    <source>
        <dbReference type="SAM" id="MobiDB-lite"/>
    </source>
</evidence>
<feature type="compositionally biased region" description="Basic and acidic residues" evidence="1">
    <location>
        <begin position="60"/>
        <end position="71"/>
    </location>
</feature>
<proteinExistence type="predicted"/>
<comment type="caution">
    <text evidence="2">The sequence shown here is derived from an EMBL/GenBank/DDBJ whole genome shotgun (WGS) entry which is preliminary data.</text>
</comment>
<feature type="compositionally biased region" description="Polar residues" evidence="1">
    <location>
        <begin position="73"/>
        <end position="85"/>
    </location>
</feature>
<evidence type="ECO:0000313" key="3">
    <source>
        <dbReference type="Proteomes" id="UP000215335"/>
    </source>
</evidence>
<dbReference type="Proteomes" id="UP000215335">
    <property type="component" value="Unassembled WGS sequence"/>
</dbReference>
<feature type="region of interest" description="Disordered" evidence="1">
    <location>
        <begin position="60"/>
        <end position="85"/>
    </location>
</feature>
<sequence>MVFGAAIRDSRARVPVAGTAESVSVCGQTPTYTATVDGESVRRDVRFAIQSAKDRPGFESLKIGRDCEGKPRVQSSNSLRRDGQSLSFENGSHLVAEPPILYRGIIEFSDNFYRKIAPYLFHHV</sequence>
<name>A0A232F480_9HYME</name>
<reference evidence="2 3" key="1">
    <citation type="journal article" date="2017" name="Curr. Biol.">
        <title>The Evolution of Venom by Co-option of Single-Copy Genes.</title>
        <authorList>
            <person name="Martinson E.O."/>
            <person name="Mrinalini"/>
            <person name="Kelkar Y.D."/>
            <person name="Chang C.H."/>
            <person name="Werren J.H."/>
        </authorList>
    </citation>
    <scope>NUCLEOTIDE SEQUENCE [LARGE SCALE GENOMIC DNA]</scope>
    <source>
        <strain evidence="2 3">Alberta</strain>
        <tissue evidence="2">Whole body</tissue>
    </source>
</reference>